<dbReference type="EC" id="3.1.2.28" evidence="2"/>
<dbReference type="InterPro" id="IPR022829">
    <property type="entry name" value="DHNA_CoA_hydrolase"/>
</dbReference>
<dbReference type="SUPFAM" id="SSF54637">
    <property type="entry name" value="Thioesterase/thiol ester dehydrase-isomerase"/>
    <property type="match status" value="1"/>
</dbReference>
<dbReference type="InterPro" id="IPR050563">
    <property type="entry name" value="4-hydroxybenzoyl-CoA_TE"/>
</dbReference>
<dbReference type="PANTHER" id="PTHR31793">
    <property type="entry name" value="4-HYDROXYBENZOYL-COA THIOESTERASE FAMILY MEMBER"/>
    <property type="match status" value="1"/>
</dbReference>
<comment type="function">
    <text evidence="2">Catalyzes the hydrolysis of 1,4-dihydroxy-2-naphthoyl-CoA (DHNA-CoA) to 1,4-dihydroxy-2-naphthoate (DHNA), a reaction involved in phylloquinone (vitamin K1) biosynthesis.</text>
</comment>
<dbReference type="Pfam" id="PF13279">
    <property type="entry name" value="4HBT_2"/>
    <property type="match status" value="1"/>
</dbReference>
<dbReference type="GO" id="GO:0061522">
    <property type="term" value="F:1,4-dihydroxy-2-naphthoyl-CoA thioesterase activity"/>
    <property type="evidence" value="ECO:0007669"/>
    <property type="project" value="UniProtKB-EC"/>
</dbReference>
<proteinExistence type="inferred from homology"/>
<protein>
    <recommendedName>
        <fullName evidence="2">1,4-dihydroxy-2-naphthoyl-CoA hydrolase</fullName>
        <shortName evidence="2">DHNA-CoA hydrolase</shortName>
        <ecNumber evidence="2">3.1.2.28</ecNumber>
    </recommendedName>
    <alternativeName>
        <fullName evidence="2">DHNA-CoA thioesterase</fullName>
    </alternativeName>
</protein>
<keyword evidence="1 2" id="KW-0378">Hydrolase</keyword>
<dbReference type="UniPathway" id="UPA01057">
    <property type="reaction ID" value="UER01033"/>
</dbReference>
<dbReference type="InterPro" id="IPR029069">
    <property type="entry name" value="HotDog_dom_sf"/>
</dbReference>
<dbReference type="AlphaFoldDB" id="A0A1L9QSH5"/>
<dbReference type="HAMAP" id="MF_02101">
    <property type="entry name" value="DHNA_CoA_hydrolase"/>
    <property type="match status" value="1"/>
</dbReference>
<evidence type="ECO:0000313" key="4">
    <source>
        <dbReference type="Proteomes" id="UP000183940"/>
    </source>
</evidence>
<gene>
    <name evidence="3" type="ORF">BI308_10520</name>
</gene>
<name>A0A1L9QSH5_9CYAN</name>
<dbReference type="GO" id="GO:0042372">
    <property type="term" value="P:phylloquinone biosynthetic process"/>
    <property type="evidence" value="ECO:0007669"/>
    <property type="project" value="UniProtKB-UniRule"/>
</dbReference>
<dbReference type="UniPathway" id="UPA00995"/>
<dbReference type="GO" id="GO:0047617">
    <property type="term" value="F:fatty acyl-CoA hydrolase activity"/>
    <property type="evidence" value="ECO:0007669"/>
    <property type="project" value="TreeGrafter"/>
</dbReference>
<feature type="active site" evidence="2">
    <location>
        <position position="15"/>
    </location>
</feature>
<accession>A0A1L9QSH5</accession>
<comment type="similarity">
    <text evidence="2">Belongs to the 4-hydroxybenzoyl-CoA thioesterase family. DHNA-CoA hydrolase subfamily.</text>
</comment>
<reference evidence="3" key="1">
    <citation type="submission" date="2016-10" db="EMBL/GenBank/DDBJ databases">
        <title>CRISPR-Cas defence system in Roseofilum reptotaenium: evidence of a bacteriophage-cyanobacterium arms race in the coral black band disease.</title>
        <authorList>
            <person name="Buerger P."/>
            <person name="Wood-Charlson E.M."/>
            <person name="Weynberg K.D."/>
            <person name="Willis B."/>
            <person name="Van Oppen M.J."/>
        </authorList>
    </citation>
    <scope>NUCLEOTIDE SEQUENCE [LARGE SCALE GENOMIC DNA]</scope>
    <source>
        <strain evidence="3">AO1-A</strain>
    </source>
</reference>
<dbReference type="EMBL" id="MLAW01000015">
    <property type="protein sequence ID" value="OJJ25576.1"/>
    <property type="molecule type" value="Genomic_DNA"/>
</dbReference>
<keyword evidence="4" id="KW-1185">Reference proteome</keyword>
<dbReference type="Gene3D" id="3.10.129.10">
    <property type="entry name" value="Hotdog Thioesterase"/>
    <property type="match status" value="1"/>
</dbReference>
<comment type="caution">
    <text evidence="3">The sequence shown here is derived from an EMBL/GenBank/DDBJ whole genome shotgun (WGS) entry which is preliminary data.</text>
</comment>
<evidence type="ECO:0000256" key="2">
    <source>
        <dbReference type="HAMAP-Rule" id="MF_02101"/>
    </source>
</evidence>
<organism evidence="3 4">
    <name type="scientific">Roseofilum reptotaenium AO1-A</name>
    <dbReference type="NCBI Taxonomy" id="1925591"/>
    <lineage>
        <taxon>Bacteria</taxon>
        <taxon>Bacillati</taxon>
        <taxon>Cyanobacteriota</taxon>
        <taxon>Cyanophyceae</taxon>
        <taxon>Desertifilales</taxon>
        <taxon>Desertifilaceae</taxon>
        <taxon>Roseofilum</taxon>
    </lineage>
</organism>
<sequence length="139" mass="16054">MPLPYTRTVRFSETDAAGVVYFANLFQFCHEAYEASLDEAGIDLKEFFCQPKIAFPIIHSEADFYRPLTCGDCFDIELVPILLSSNQYEINYQIKLGDLLAAKAMTRHICIDAHQRTKQPLPKVLLNWLHQWSNESLQR</sequence>
<comment type="pathway">
    <text evidence="2">Cofactor biosynthesis; phylloquinone biosynthesis.</text>
</comment>
<comment type="catalytic activity">
    <reaction evidence="2">
        <text>1,4-dihydroxy-2-naphthoyl-CoA + H2O = 1,4-dihydroxy-2-naphthoate + CoA + H(+)</text>
        <dbReference type="Rhea" id="RHEA:26309"/>
        <dbReference type="ChEBI" id="CHEBI:11173"/>
        <dbReference type="ChEBI" id="CHEBI:15377"/>
        <dbReference type="ChEBI" id="CHEBI:15378"/>
        <dbReference type="ChEBI" id="CHEBI:57287"/>
        <dbReference type="ChEBI" id="CHEBI:58897"/>
        <dbReference type="EC" id="3.1.2.28"/>
    </reaction>
</comment>
<evidence type="ECO:0000256" key="1">
    <source>
        <dbReference type="ARBA" id="ARBA00022801"/>
    </source>
</evidence>
<dbReference type="STRING" id="1925591.BI308_10520"/>
<dbReference type="CDD" id="cd00586">
    <property type="entry name" value="4HBT"/>
    <property type="match status" value="1"/>
</dbReference>
<dbReference type="Proteomes" id="UP000183940">
    <property type="component" value="Unassembled WGS sequence"/>
</dbReference>
<comment type="pathway">
    <text evidence="2">Quinol/quinone metabolism; 1,4-dihydroxy-2-naphthoate biosynthesis; 1,4-dihydroxy-2-naphthoate from chorismate: step 7/7.</text>
</comment>
<dbReference type="PANTHER" id="PTHR31793:SF37">
    <property type="entry name" value="ACYL-COA THIOESTER HYDROLASE YBGC"/>
    <property type="match status" value="1"/>
</dbReference>
<evidence type="ECO:0000313" key="3">
    <source>
        <dbReference type="EMBL" id="OJJ25576.1"/>
    </source>
</evidence>